<organism evidence="1 2">
    <name type="scientific">Rhodopirellula islandica</name>
    <dbReference type="NCBI Taxonomy" id="595434"/>
    <lineage>
        <taxon>Bacteria</taxon>
        <taxon>Pseudomonadati</taxon>
        <taxon>Planctomycetota</taxon>
        <taxon>Planctomycetia</taxon>
        <taxon>Pirellulales</taxon>
        <taxon>Pirellulaceae</taxon>
        <taxon>Rhodopirellula</taxon>
    </lineage>
</organism>
<dbReference type="OrthoDB" id="276986at2"/>
<dbReference type="RefSeq" id="WP_047816543.1">
    <property type="nucleotide sequence ID" value="NZ_LECT01000044.1"/>
</dbReference>
<keyword evidence="1" id="KW-0472">Membrane</keyword>
<dbReference type="AlphaFoldDB" id="A0A0J1B6R1"/>
<dbReference type="Proteomes" id="UP000036367">
    <property type="component" value="Unassembled WGS sequence"/>
</dbReference>
<dbReference type="PATRIC" id="fig|595434.4.peg.5294"/>
<keyword evidence="2" id="KW-1185">Reference proteome</keyword>
<gene>
    <name evidence="1" type="ORF">RISK_005576</name>
</gene>
<sequence length="203" mass="22426">MSRGNVWTLALVLAGCIWRGLWLSAGVADRTSVADTTRAELLNQVNDAWTQNRNLPRSTDWNDVQVLAFFTDATASPRPVAGSSKWQLESVQRFDPDAAVWIVSGPDGKPGWDGWDDNQDGTVDDLGELGAAWSDDHCLTPLDPDFEQLDPSNARIINRGTFVLSDKQTFMAERSGSLTDASNLSKQPRWRWTFSDQAASVAR</sequence>
<protein>
    <submittedName>
        <fullName evidence="1">Transmembrane protein</fullName>
    </submittedName>
</protein>
<accession>A0A0J1B6R1</accession>
<dbReference type="EMBL" id="LECT01000044">
    <property type="protein sequence ID" value="KLU02510.1"/>
    <property type="molecule type" value="Genomic_DNA"/>
</dbReference>
<reference evidence="1" key="1">
    <citation type="submission" date="2015-05" db="EMBL/GenBank/DDBJ databases">
        <title>Permanent draft genome of Rhodopirellula islandicus K833.</title>
        <authorList>
            <person name="Kizina J."/>
            <person name="Richter M."/>
            <person name="Glockner F.O."/>
            <person name="Harder J."/>
        </authorList>
    </citation>
    <scope>NUCLEOTIDE SEQUENCE [LARGE SCALE GENOMIC DNA]</scope>
    <source>
        <strain evidence="1">K833</strain>
    </source>
</reference>
<evidence type="ECO:0000313" key="1">
    <source>
        <dbReference type="EMBL" id="KLU02510.1"/>
    </source>
</evidence>
<name>A0A0J1B6R1_RHOIS</name>
<proteinExistence type="predicted"/>
<dbReference type="PROSITE" id="PS51257">
    <property type="entry name" value="PROKAR_LIPOPROTEIN"/>
    <property type="match status" value="1"/>
</dbReference>
<keyword evidence="1" id="KW-0812">Transmembrane</keyword>
<evidence type="ECO:0000313" key="2">
    <source>
        <dbReference type="Proteomes" id="UP000036367"/>
    </source>
</evidence>
<dbReference type="STRING" id="595434.RISK_005576"/>
<comment type="caution">
    <text evidence="1">The sequence shown here is derived from an EMBL/GenBank/DDBJ whole genome shotgun (WGS) entry which is preliminary data.</text>
</comment>